<proteinExistence type="predicted"/>
<feature type="domain" description="Ig-like" evidence="6">
    <location>
        <begin position="12"/>
        <end position="102"/>
    </location>
</feature>
<reference evidence="8" key="1">
    <citation type="submission" date="2013-02" db="EMBL/GenBank/DDBJ databases">
        <authorList>
            <person name="Hughes D."/>
        </authorList>
    </citation>
    <scope>NUCLEOTIDE SEQUENCE</scope>
    <source>
        <strain>Durham</strain>
        <strain evidence="8">NC isolate 2 -- Noor lab</strain>
    </source>
</reference>
<dbReference type="PROSITE" id="PS50835">
    <property type="entry name" value="IG_LIKE"/>
    <property type="match status" value="3"/>
</dbReference>
<evidence type="ECO:0000259" key="6">
    <source>
        <dbReference type="PROSITE" id="PS50835"/>
    </source>
</evidence>
<dbReference type="HOGENOM" id="CLU_687514_0_0_1"/>
<name>T1GEQ9_MEGSC</name>
<keyword evidence="5" id="KW-0393">Immunoglobulin domain</keyword>
<dbReference type="InterPro" id="IPR003599">
    <property type="entry name" value="Ig_sub"/>
</dbReference>
<feature type="domain" description="Ig-like" evidence="6">
    <location>
        <begin position="104"/>
        <end position="198"/>
    </location>
</feature>
<evidence type="ECO:0000313" key="7">
    <source>
        <dbReference type="EnsemblMetazoa" id="MESCA001830-PA"/>
    </source>
</evidence>
<evidence type="ECO:0000256" key="5">
    <source>
        <dbReference type="ARBA" id="ARBA00023319"/>
    </source>
</evidence>
<dbReference type="EnsemblMetazoa" id="MESCA001830-RA">
    <property type="protein sequence ID" value="MESCA001830-PA"/>
    <property type="gene ID" value="MESCA001830"/>
</dbReference>
<dbReference type="SUPFAM" id="SSF48726">
    <property type="entry name" value="Immunoglobulin"/>
    <property type="match status" value="3"/>
</dbReference>
<dbReference type="SMART" id="SM00408">
    <property type="entry name" value="IGc2"/>
    <property type="match status" value="3"/>
</dbReference>
<dbReference type="InterPro" id="IPR036179">
    <property type="entry name" value="Ig-like_dom_sf"/>
</dbReference>
<evidence type="ECO:0000313" key="8">
    <source>
        <dbReference type="Proteomes" id="UP000015102"/>
    </source>
</evidence>
<dbReference type="InterPro" id="IPR051275">
    <property type="entry name" value="Cell_adhesion_signaling"/>
</dbReference>
<organism evidence="7 8">
    <name type="scientific">Megaselia scalaris</name>
    <name type="common">Humpbacked fly</name>
    <name type="synonym">Phora scalaris</name>
    <dbReference type="NCBI Taxonomy" id="36166"/>
    <lineage>
        <taxon>Eukaryota</taxon>
        <taxon>Metazoa</taxon>
        <taxon>Ecdysozoa</taxon>
        <taxon>Arthropoda</taxon>
        <taxon>Hexapoda</taxon>
        <taxon>Insecta</taxon>
        <taxon>Pterygota</taxon>
        <taxon>Neoptera</taxon>
        <taxon>Endopterygota</taxon>
        <taxon>Diptera</taxon>
        <taxon>Brachycera</taxon>
        <taxon>Muscomorpha</taxon>
        <taxon>Platypezoidea</taxon>
        <taxon>Phoridae</taxon>
        <taxon>Megaseliini</taxon>
        <taxon>Megaselia</taxon>
    </lineage>
</organism>
<dbReference type="InterPro" id="IPR007110">
    <property type="entry name" value="Ig-like_dom"/>
</dbReference>
<comment type="subcellular location">
    <subcellularLocation>
        <location evidence="1">Membrane</location>
        <topology evidence="1">Single-pass type I membrane protein</topology>
    </subcellularLocation>
</comment>
<sequence>MDSYASAASFGMQMVKSPESSVAPEGDEVIFECEFNLAPDKFIWRFQSEQNKDNEFKYLQKNGDGYSISNHEASSKLRIYVRPSNIGKYQCVAWYGDSAIVSLPANLTLASIQEDKSYANHKSVWKISPGNTVVIRCGSVTSNPSAVWSFYKNGEKLKNTDNLFRADSLVLNSVSHLDSGSYSCEAINSITRQQLRISHTIDLRIDSSNSSTFFPLTPSSIVRAIEGQSAILDCAGVGTPPPETIWVNQNKPNFLNKDVKILPIGLYFSNVTKTNAGIYECILNNGRVPTIKKTITLEVLTKPEIIKGISENEISAKEEQPETLSAKQLGSLNQEFDGIIQCFAENEVGQVFQANFFKVIPIVRNNGPITSSHRPTPGSKYTPPTTPIMNYGLREIGASVN</sequence>
<dbReference type="GO" id="GO:0005911">
    <property type="term" value="C:cell-cell junction"/>
    <property type="evidence" value="ECO:0007669"/>
    <property type="project" value="TreeGrafter"/>
</dbReference>
<dbReference type="PANTHER" id="PTHR11640">
    <property type="entry name" value="NEPHRIN"/>
    <property type="match status" value="1"/>
</dbReference>
<dbReference type="Pfam" id="PF13895">
    <property type="entry name" value="Ig_2"/>
    <property type="match status" value="2"/>
</dbReference>
<evidence type="ECO:0000256" key="3">
    <source>
        <dbReference type="ARBA" id="ARBA00023157"/>
    </source>
</evidence>
<dbReference type="SMART" id="SM00409">
    <property type="entry name" value="IG"/>
    <property type="match status" value="3"/>
</dbReference>
<evidence type="ECO:0000256" key="4">
    <source>
        <dbReference type="ARBA" id="ARBA00023180"/>
    </source>
</evidence>
<dbReference type="OMA" id="WWKETKG"/>
<protein>
    <recommendedName>
        <fullName evidence="6">Ig-like domain-containing protein</fullName>
    </recommendedName>
</protein>
<dbReference type="InterPro" id="IPR013783">
    <property type="entry name" value="Ig-like_fold"/>
</dbReference>
<keyword evidence="8" id="KW-1185">Reference proteome</keyword>
<keyword evidence="3" id="KW-1015">Disulfide bond</keyword>
<evidence type="ECO:0000256" key="1">
    <source>
        <dbReference type="ARBA" id="ARBA00004479"/>
    </source>
</evidence>
<accession>T1GEQ9</accession>
<dbReference type="Gene3D" id="2.60.40.10">
    <property type="entry name" value="Immunoglobulins"/>
    <property type="match status" value="3"/>
</dbReference>
<dbReference type="STRING" id="36166.T1GEQ9"/>
<reference evidence="7" key="2">
    <citation type="submission" date="2015-06" db="UniProtKB">
        <authorList>
            <consortium name="EnsemblMetazoa"/>
        </authorList>
    </citation>
    <scope>IDENTIFICATION</scope>
</reference>
<dbReference type="GO" id="GO:0005886">
    <property type="term" value="C:plasma membrane"/>
    <property type="evidence" value="ECO:0007669"/>
    <property type="project" value="TreeGrafter"/>
</dbReference>
<dbReference type="InterPro" id="IPR003598">
    <property type="entry name" value="Ig_sub2"/>
</dbReference>
<dbReference type="GO" id="GO:0098609">
    <property type="term" value="P:cell-cell adhesion"/>
    <property type="evidence" value="ECO:0007669"/>
    <property type="project" value="TreeGrafter"/>
</dbReference>
<feature type="domain" description="Ig-like" evidence="6">
    <location>
        <begin position="215"/>
        <end position="296"/>
    </location>
</feature>
<dbReference type="CDD" id="cd00096">
    <property type="entry name" value="Ig"/>
    <property type="match status" value="1"/>
</dbReference>
<dbReference type="PANTHER" id="PTHR11640:SF158">
    <property type="entry name" value="V-SET AND IMMUNOGLOBULIN DOMAIN-CONTAINING PROTEIN 10-LIKE 2"/>
    <property type="match status" value="1"/>
</dbReference>
<evidence type="ECO:0000256" key="2">
    <source>
        <dbReference type="ARBA" id="ARBA00023136"/>
    </source>
</evidence>
<dbReference type="AlphaFoldDB" id="T1GEQ9"/>
<keyword evidence="2" id="KW-0472">Membrane</keyword>
<dbReference type="GO" id="GO:0050839">
    <property type="term" value="F:cell adhesion molecule binding"/>
    <property type="evidence" value="ECO:0007669"/>
    <property type="project" value="TreeGrafter"/>
</dbReference>
<dbReference type="EMBL" id="CAQQ02078990">
    <property type="status" value="NOT_ANNOTATED_CDS"/>
    <property type="molecule type" value="Genomic_DNA"/>
</dbReference>
<dbReference type="Proteomes" id="UP000015102">
    <property type="component" value="Unassembled WGS sequence"/>
</dbReference>
<dbReference type="EMBL" id="CAQQ02078989">
    <property type="status" value="NOT_ANNOTATED_CDS"/>
    <property type="molecule type" value="Genomic_DNA"/>
</dbReference>
<keyword evidence="4" id="KW-0325">Glycoprotein</keyword>